<gene>
    <name evidence="1" type="ORF">PanWU01x14_221770</name>
</gene>
<name>A0A2P5BPI1_PARAD</name>
<accession>A0A2P5BPI1</accession>
<organism evidence="1 2">
    <name type="scientific">Parasponia andersonii</name>
    <name type="common">Sponia andersonii</name>
    <dbReference type="NCBI Taxonomy" id="3476"/>
    <lineage>
        <taxon>Eukaryota</taxon>
        <taxon>Viridiplantae</taxon>
        <taxon>Streptophyta</taxon>
        <taxon>Embryophyta</taxon>
        <taxon>Tracheophyta</taxon>
        <taxon>Spermatophyta</taxon>
        <taxon>Magnoliopsida</taxon>
        <taxon>eudicotyledons</taxon>
        <taxon>Gunneridae</taxon>
        <taxon>Pentapetalae</taxon>
        <taxon>rosids</taxon>
        <taxon>fabids</taxon>
        <taxon>Rosales</taxon>
        <taxon>Cannabaceae</taxon>
        <taxon>Parasponia</taxon>
    </lineage>
</organism>
<reference evidence="2" key="1">
    <citation type="submission" date="2016-06" db="EMBL/GenBank/DDBJ databases">
        <title>Parallel loss of symbiosis genes in relatives of nitrogen-fixing non-legume Parasponia.</title>
        <authorList>
            <person name="Van Velzen R."/>
            <person name="Holmer R."/>
            <person name="Bu F."/>
            <person name="Rutten L."/>
            <person name="Van Zeijl A."/>
            <person name="Liu W."/>
            <person name="Santuari L."/>
            <person name="Cao Q."/>
            <person name="Sharma T."/>
            <person name="Shen D."/>
            <person name="Roswanjaya Y."/>
            <person name="Wardhani T."/>
            <person name="Kalhor M.S."/>
            <person name="Jansen J."/>
            <person name="Van den Hoogen J."/>
            <person name="Gungor B."/>
            <person name="Hartog M."/>
            <person name="Hontelez J."/>
            <person name="Verver J."/>
            <person name="Yang W.-C."/>
            <person name="Schijlen E."/>
            <person name="Repin R."/>
            <person name="Schilthuizen M."/>
            <person name="Schranz E."/>
            <person name="Heidstra R."/>
            <person name="Miyata K."/>
            <person name="Fedorova E."/>
            <person name="Kohlen W."/>
            <person name="Bisseling T."/>
            <person name="Smit S."/>
            <person name="Geurts R."/>
        </authorList>
    </citation>
    <scope>NUCLEOTIDE SEQUENCE [LARGE SCALE GENOMIC DNA]</scope>
    <source>
        <strain evidence="2">cv. WU1-14</strain>
    </source>
</reference>
<dbReference type="EMBL" id="JXTB01000243">
    <property type="protein sequence ID" value="PON50644.1"/>
    <property type="molecule type" value="Genomic_DNA"/>
</dbReference>
<keyword evidence="2" id="KW-1185">Reference proteome</keyword>
<dbReference type="AlphaFoldDB" id="A0A2P5BPI1"/>
<dbReference type="OrthoDB" id="10443177at2759"/>
<evidence type="ECO:0000313" key="2">
    <source>
        <dbReference type="Proteomes" id="UP000237105"/>
    </source>
</evidence>
<dbReference type="Proteomes" id="UP000237105">
    <property type="component" value="Unassembled WGS sequence"/>
</dbReference>
<sequence length="72" mass="8403">MKVVIAQLRDHRTWINDFNCSNKRQLMQQNGRCMTKSMAKGKQKAHLCNILLQNTVSRKLTPSVAQKQHIWP</sequence>
<protein>
    <submittedName>
        <fullName evidence="1">Uncharacterized protein</fullName>
    </submittedName>
</protein>
<evidence type="ECO:0000313" key="1">
    <source>
        <dbReference type="EMBL" id="PON50644.1"/>
    </source>
</evidence>
<comment type="caution">
    <text evidence="1">The sequence shown here is derived from an EMBL/GenBank/DDBJ whole genome shotgun (WGS) entry which is preliminary data.</text>
</comment>
<proteinExistence type="predicted"/>